<evidence type="ECO:0000256" key="10">
    <source>
        <dbReference type="ARBA" id="ARBA00066080"/>
    </source>
</evidence>
<dbReference type="GO" id="GO:0000139">
    <property type="term" value="C:Golgi membrane"/>
    <property type="evidence" value="ECO:0007669"/>
    <property type="project" value="UniProtKB-SubCell"/>
</dbReference>
<dbReference type="InterPro" id="IPR042524">
    <property type="entry name" value="Presenilin_C"/>
</dbReference>
<comment type="caution">
    <text evidence="13">The sequence shown here is derived from an EMBL/GenBank/DDBJ whole genome shotgun (WGS) entry which is preliminary data.</text>
</comment>
<dbReference type="GO" id="GO:0005789">
    <property type="term" value="C:endoplasmic reticulum membrane"/>
    <property type="evidence" value="ECO:0007669"/>
    <property type="project" value="UniProtKB-SubCell"/>
</dbReference>
<feature type="compositionally biased region" description="Polar residues" evidence="12">
    <location>
        <begin position="125"/>
        <end position="161"/>
    </location>
</feature>
<dbReference type="OrthoDB" id="432970at2759"/>
<evidence type="ECO:0000256" key="11">
    <source>
        <dbReference type="RuleBase" id="RU361148"/>
    </source>
</evidence>
<comment type="subunit">
    <text evidence="10">Homodimer. Component of the gamma-secretase complex, a complex composed of a presenilin homodimer, nicastrin, aph1 and pen2.</text>
</comment>
<keyword evidence="5 11" id="KW-0914">Notch signaling pathway</keyword>
<dbReference type="FunFam" id="1.10.472.100:FF:000003">
    <property type="entry name" value="Presenilin"/>
    <property type="match status" value="1"/>
</dbReference>
<protein>
    <recommendedName>
        <fullName evidence="11">Presenilin</fullName>
        <ecNumber evidence="11">3.4.23.-</ecNumber>
    </recommendedName>
</protein>
<keyword evidence="11" id="KW-0645">Protease</keyword>
<keyword evidence="3 11" id="KW-0378">Hydrolase</keyword>
<evidence type="ECO:0000256" key="5">
    <source>
        <dbReference type="ARBA" id="ARBA00022976"/>
    </source>
</evidence>
<dbReference type="SMART" id="SM00730">
    <property type="entry name" value="PSN"/>
    <property type="match status" value="1"/>
</dbReference>
<keyword evidence="2 11" id="KW-0812">Transmembrane</keyword>
<keyword evidence="8 11" id="KW-0472">Membrane</keyword>
<dbReference type="GO" id="GO:0016485">
    <property type="term" value="P:protein processing"/>
    <property type="evidence" value="ECO:0007669"/>
    <property type="project" value="InterPro"/>
</dbReference>
<feature type="transmembrane region" description="Helical" evidence="11">
    <location>
        <begin position="241"/>
        <end position="265"/>
    </location>
</feature>
<evidence type="ECO:0000256" key="1">
    <source>
        <dbReference type="ARBA" id="ARBA00008604"/>
    </source>
</evidence>
<dbReference type="PANTHER" id="PTHR10202">
    <property type="entry name" value="PRESENILIN"/>
    <property type="match status" value="1"/>
</dbReference>
<dbReference type="GO" id="GO:0042500">
    <property type="term" value="F:aspartic endopeptidase activity, intramembrane cleaving"/>
    <property type="evidence" value="ECO:0007669"/>
    <property type="project" value="InterPro"/>
</dbReference>
<dbReference type="AlphaFoldDB" id="A0A9P6FPA7"/>
<organism evidence="13 14">
    <name type="scientific">Lunasporangiospora selenospora</name>
    <dbReference type="NCBI Taxonomy" id="979761"/>
    <lineage>
        <taxon>Eukaryota</taxon>
        <taxon>Fungi</taxon>
        <taxon>Fungi incertae sedis</taxon>
        <taxon>Mucoromycota</taxon>
        <taxon>Mortierellomycotina</taxon>
        <taxon>Mortierellomycetes</taxon>
        <taxon>Mortierellales</taxon>
        <taxon>Mortierellaceae</taxon>
        <taxon>Lunasporangiospora</taxon>
    </lineage>
</organism>
<evidence type="ECO:0000313" key="13">
    <source>
        <dbReference type="EMBL" id="KAF9578899.1"/>
    </source>
</evidence>
<dbReference type="GO" id="GO:0006509">
    <property type="term" value="P:membrane protein ectodomain proteolysis"/>
    <property type="evidence" value="ECO:0007669"/>
    <property type="project" value="TreeGrafter"/>
</dbReference>
<evidence type="ECO:0000256" key="9">
    <source>
        <dbReference type="ARBA" id="ARBA00053367"/>
    </source>
</evidence>
<dbReference type="PRINTS" id="PR01072">
    <property type="entry name" value="PRESENILIN"/>
</dbReference>
<keyword evidence="7 11" id="KW-0333">Golgi apparatus</keyword>
<feature type="transmembrane region" description="Helical" evidence="11">
    <location>
        <begin position="50"/>
        <end position="70"/>
    </location>
</feature>
<dbReference type="EC" id="3.4.23.-" evidence="11"/>
<name>A0A9P6FPA7_9FUNG</name>
<keyword evidence="14" id="KW-1185">Reference proteome</keyword>
<feature type="compositionally biased region" description="Basic and acidic residues" evidence="12">
    <location>
        <begin position="106"/>
        <end position="122"/>
    </location>
</feature>
<dbReference type="PANTHER" id="PTHR10202:SF13">
    <property type="entry name" value="PRESENILIN HOMOLOG"/>
    <property type="match status" value="1"/>
</dbReference>
<comment type="similarity">
    <text evidence="1 11">Belongs to the peptidase A22A family.</text>
</comment>
<gene>
    <name evidence="13" type="ORF">BGW38_005082</name>
</gene>
<dbReference type="Proteomes" id="UP000780801">
    <property type="component" value="Unassembled WGS sequence"/>
</dbReference>
<dbReference type="InterPro" id="IPR001108">
    <property type="entry name" value="Peptidase_A22A"/>
</dbReference>
<keyword evidence="4 11" id="KW-0256">Endoplasmic reticulum</keyword>
<feature type="region of interest" description="Disordered" evidence="12">
    <location>
        <begin position="106"/>
        <end position="216"/>
    </location>
</feature>
<dbReference type="GO" id="GO:0070765">
    <property type="term" value="C:gamma-secretase complex"/>
    <property type="evidence" value="ECO:0007669"/>
    <property type="project" value="UniProtKB-ARBA"/>
</dbReference>
<evidence type="ECO:0000256" key="12">
    <source>
        <dbReference type="SAM" id="MobiDB-lite"/>
    </source>
</evidence>
<sequence length="304" mass="33130">MSFALWNFSVAGLVSVFWKGPMWLQQVYLTVMSSLMAFSLTGLAEWTTWMLLALLVVWDLIAVLCPFGPLKILVESSRNQNQEVPALLYTVNAVWFMASPPNSILDRGRNNETAPKAEEEPSRTAPFTTSSAPDTIFTNGRPQLSEGHSGTSITSSRNSGMDASFSMGPGGSTMALVPPPSQDEPAGHGIELRERHRSGNAPTRNPSDRETQSQERGGLKLGLGDFVFYSVLIARAAMFDWVTTVCCTVAVLTGMNATIFLLAIYQKALPALPISICFGMLFYFATRFALVPFLAVLGSNQVFI</sequence>
<comment type="function">
    <text evidence="9">Probable catalytic subunit of the gamma-secretase complex, an endoprotease complex that catalyzes the intramembrane cleavage of integral membrane proteins such as Notch receptors. Requires the other members of the gamma-secretase complex to have a protease activity.</text>
</comment>
<dbReference type="Gene3D" id="1.10.472.100">
    <property type="entry name" value="Presenilin"/>
    <property type="match status" value="1"/>
</dbReference>
<evidence type="ECO:0000256" key="6">
    <source>
        <dbReference type="ARBA" id="ARBA00022989"/>
    </source>
</evidence>
<accession>A0A9P6FPA7</accession>
<comment type="domain">
    <text evidence="11">The PAL motif is required for normal active site conformation.</text>
</comment>
<evidence type="ECO:0000313" key="14">
    <source>
        <dbReference type="Proteomes" id="UP000780801"/>
    </source>
</evidence>
<feature type="transmembrane region" description="Helical" evidence="11">
    <location>
        <begin position="27"/>
        <end position="44"/>
    </location>
</feature>
<evidence type="ECO:0000256" key="4">
    <source>
        <dbReference type="ARBA" id="ARBA00022824"/>
    </source>
</evidence>
<evidence type="ECO:0000256" key="2">
    <source>
        <dbReference type="ARBA" id="ARBA00022692"/>
    </source>
</evidence>
<evidence type="ECO:0000256" key="3">
    <source>
        <dbReference type="ARBA" id="ARBA00022801"/>
    </source>
</evidence>
<dbReference type="GO" id="GO:0044351">
    <property type="term" value="P:macropinocytosis"/>
    <property type="evidence" value="ECO:0007669"/>
    <property type="project" value="UniProtKB-ARBA"/>
</dbReference>
<evidence type="ECO:0000256" key="7">
    <source>
        <dbReference type="ARBA" id="ARBA00023034"/>
    </source>
</evidence>
<reference evidence="13" key="1">
    <citation type="journal article" date="2020" name="Fungal Divers.">
        <title>Resolving the Mortierellaceae phylogeny through synthesis of multi-gene phylogenetics and phylogenomics.</title>
        <authorList>
            <person name="Vandepol N."/>
            <person name="Liber J."/>
            <person name="Desiro A."/>
            <person name="Na H."/>
            <person name="Kennedy M."/>
            <person name="Barry K."/>
            <person name="Grigoriev I.V."/>
            <person name="Miller A.N."/>
            <person name="O'Donnell K."/>
            <person name="Stajich J.E."/>
            <person name="Bonito G."/>
        </authorList>
    </citation>
    <scope>NUCLEOTIDE SEQUENCE</scope>
    <source>
        <strain evidence="13">KOD1015</strain>
    </source>
</reference>
<comment type="subcellular location">
    <subcellularLocation>
        <location evidence="11">Endoplasmic reticulum membrane</location>
        <topology evidence="11">Multi-pass membrane protein</topology>
    </subcellularLocation>
    <subcellularLocation>
        <location evidence="11">Golgi apparatus membrane</location>
        <topology evidence="11">Multi-pass membrane protein</topology>
    </subcellularLocation>
</comment>
<proteinExistence type="inferred from homology"/>
<dbReference type="InterPro" id="IPR006639">
    <property type="entry name" value="Preselin/SPP"/>
</dbReference>
<evidence type="ECO:0000256" key="8">
    <source>
        <dbReference type="ARBA" id="ARBA00023136"/>
    </source>
</evidence>
<feature type="transmembrane region" description="Helical" evidence="11">
    <location>
        <begin position="271"/>
        <end position="297"/>
    </location>
</feature>
<dbReference type="EMBL" id="JAABOA010003218">
    <property type="protein sequence ID" value="KAF9578899.1"/>
    <property type="molecule type" value="Genomic_DNA"/>
</dbReference>
<keyword evidence="6 11" id="KW-1133">Transmembrane helix</keyword>
<dbReference type="Pfam" id="PF01080">
    <property type="entry name" value="Presenilin"/>
    <property type="match status" value="1"/>
</dbReference>
<comment type="function">
    <text evidence="11">Probable subunit of the gamma-secretase complex, an endoprotease complex that catalyzes the intramembrane cleavage of integral membrane proteins such as Notch receptors.</text>
</comment>